<dbReference type="Gene3D" id="3.10.120.10">
    <property type="entry name" value="Cytochrome b5-like heme/steroid binding domain"/>
    <property type="match status" value="1"/>
</dbReference>
<keyword evidence="3" id="KW-1185">Reference proteome</keyword>
<dbReference type="OrthoDB" id="899at2759"/>
<dbReference type="GO" id="GO:0016020">
    <property type="term" value="C:membrane"/>
    <property type="evidence" value="ECO:0007669"/>
    <property type="project" value="TreeGrafter"/>
</dbReference>
<feature type="compositionally biased region" description="Basic and acidic residues" evidence="1">
    <location>
        <begin position="7"/>
        <end position="21"/>
    </location>
</feature>
<evidence type="ECO:0000256" key="1">
    <source>
        <dbReference type="SAM" id="MobiDB-lite"/>
    </source>
</evidence>
<name>A0A642V9X2_9ASCO</name>
<accession>A0A642V9X2</accession>
<dbReference type="PANTHER" id="PTHR10281">
    <property type="entry name" value="MEMBRANE-ASSOCIATED PROGESTERONE RECEPTOR COMPONENT-RELATED"/>
    <property type="match status" value="1"/>
</dbReference>
<dbReference type="GO" id="GO:0005783">
    <property type="term" value="C:endoplasmic reticulum"/>
    <property type="evidence" value="ECO:0007669"/>
    <property type="project" value="TreeGrafter"/>
</dbReference>
<feature type="region of interest" description="Disordered" evidence="1">
    <location>
        <begin position="1"/>
        <end position="21"/>
    </location>
</feature>
<dbReference type="SUPFAM" id="SSF55856">
    <property type="entry name" value="Cytochrome b5-like heme/steroid binding domain"/>
    <property type="match status" value="1"/>
</dbReference>
<dbReference type="InterPro" id="IPR036400">
    <property type="entry name" value="Cyt_B5-like_heme/steroid_sf"/>
</dbReference>
<protein>
    <submittedName>
        <fullName evidence="2">Uncharacterized protein</fullName>
    </submittedName>
</protein>
<sequence length="191" mass="21330">MPFAPKEPVELDPPKDDPITKEELAKCDEGGYRVFVAKDASRALAKSSLKPEDAVPEYEDLEAKDRKVLEDWYSYFSQRYNIVGKLRKNSTDTTTPNTLPYVADTGVDPGVEVKRFGVHPKHRAKPVGNDRIRPCTKIVNLGHVLSENQEETDMGLYDCLDYLYNSLTSAGFGSLIEVSSSVNLWLRFAGG</sequence>
<dbReference type="AlphaFoldDB" id="A0A642V9X2"/>
<dbReference type="Proteomes" id="UP000761534">
    <property type="component" value="Unassembled WGS sequence"/>
</dbReference>
<proteinExistence type="predicted"/>
<dbReference type="PANTHER" id="PTHR10281:SF115">
    <property type="entry name" value="BINDING PROTEIN, PUTATIVE (AFU_ORTHOLOGUE AFUA_4G06240)-RELATED"/>
    <property type="match status" value="1"/>
</dbReference>
<dbReference type="EMBL" id="SWFS01000093">
    <property type="protein sequence ID" value="KAA8916621.1"/>
    <property type="molecule type" value="Genomic_DNA"/>
</dbReference>
<gene>
    <name evidence="2" type="ORF">TRICI_001247</name>
</gene>
<comment type="caution">
    <text evidence="2">The sequence shown here is derived from an EMBL/GenBank/DDBJ whole genome shotgun (WGS) entry which is preliminary data.</text>
</comment>
<reference evidence="2" key="1">
    <citation type="journal article" date="2019" name="G3 (Bethesda)">
        <title>Genome Assemblies of Two Rare Opportunistic Yeast Pathogens: Diutina rugosa (syn. Candida rugosa) and Trichomonascus ciferrii (syn. Candida ciferrii).</title>
        <authorList>
            <person name="Mixao V."/>
            <person name="Saus E."/>
            <person name="Hansen A.P."/>
            <person name="Lass-Florl C."/>
            <person name="Gabaldon T."/>
        </authorList>
    </citation>
    <scope>NUCLEOTIDE SEQUENCE</scope>
    <source>
        <strain evidence="2">CBS 4856</strain>
    </source>
</reference>
<evidence type="ECO:0000313" key="2">
    <source>
        <dbReference type="EMBL" id="KAA8916621.1"/>
    </source>
</evidence>
<organism evidence="2 3">
    <name type="scientific">Trichomonascus ciferrii</name>
    <dbReference type="NCBI Taxonomy" id="44093"/>
    <lineage>
        <taxon>Eukaryota</taxon>
        <taxon>Fungi</taxon>
        <taxon>Dikarya</taxon>
        <taxon>Ascomycota</taxon>
        <taxon>Saccharomycotina</taxon>
        <taxon>Dipodascomycetes</taxon>
        <taxon>Dipodascales</taxon>
        <taxon>Trichomonascaceae</taxon>
        <taxon>Trichomonascus</taxon>
        <taxon>Trichomonascus ciferrii complex</taxon>
    </lineage>
</organism>
<evidence type="ECO:0000313" key="3">
    <source>
        <dbReference type="Proteomes" id="UP000761534"/>
    </source>
</evidence>
<dbReference type="InterPro" id="IPR050577">
    <property type="entry name" value="MAPR/NEUFC/NENF-like"/>
</dbReference>
<dbReference type="VEuPathDB" id="FungiDB:TRICI_001247"/>